<dbReference type="AlphaFoldDB" id="A0A0A9GNM8"/>
<reference evidence="1" key="2">
    <citation type="journal article" date="2015" name="Data Brief">
        <title>Shoot transcriptome of the giant reed, Arundo donax.</title>
        <authorList>
            <person name="Barrero R.A."/>
            <person name="Guerrero F.D."/>
            <person name="Moolhuijzen P."/>
            <person name="Goolsby J.A."/>
            <person name="Tidwell J."/>
            <person name="Bellgard S.E."/>
            <person name="Bellgard M.I."/>
        </authorList>
    </citation>
    <scope>NUCLEOTIDE SEQUENCE</scope>
    <source>
        <tissue evidence="1">Shoot tissue taken approximately 20 cm above the soil surface</tissue>
    </source>
</reference>
<dbReference type="EMBL" id="GBRH01173780">
    <property type="protein sequence ID" value="JAE24116.1"/>
    <property type="molecule type" value="Transcribed_RNA"/>
</dbReference>
<reference evidence="1" key="1">
    <citation type="submission" date="2014-09" db="EMBL/GenBank/DDBJ databases">
        <authorList>
            <person name="Magalhaes I.L.F."/>
            <person name="Oliveira U."/>
            <person name="Santos F.R."/>
            <person name="Vidigal T.H.D.A."/>
            <person name="Brescovit A.D."/>
            <person name="Santos A.J."/>
        </authorList>
    </citation>
    <scope>NUCLEOTIDE SEQUENCE</scope>
    <source>
        <tissue evidence="1">Shoot tissue taken approximately 20 cm above the soil surface</tissue>
    </source>
</reference>
<protein>
    <submittedName>
        <fullName evidence="1">Uncharacterized protein</fullName>
    </submittedName>
</protein>
<sequence length="55" mass="5977">MDVSTSLSLSAQPCSSPASSACWKKFFASAQVSPNRICPMLAVIMKGRITRRNNM</sequence>
<proteinExistence type="predicted"/>
<accession>A0A0A9GNM8</accession>
<name>A0A0A9GNM8_ARUDO</name>
<evidence type="ECO:0000313" key="1">
    <source>
        <dbReference type="EMBL" id="JAE24116.1"/>
    </source>
</evidence>
<organism evidence="1">
    <name type="scientific">Arundo donax</name>
    <name type="common">Giant reed</name>
    <name type="synonym">Donax arundinaceus</name>
    <dbReference type="NCBI Taxonomy" id="35708"/>
    <lineage>
        <taxon>Eukaryota</taxon>
        <taxon>Viridiplantae</taxon>
        <taxon>Streptophyta</taxon>
        <taxon>Embryophyta</taxon>
        <taxon>Tracheophyta</taxon>
        <taxon>Spermatophyta</taxon>
        <taxon>Magnoliopsida</taxon>
        <taxon>Liliopsida</taxon>
        <taxon>Poales</taxon>
        <taxon>Poaceae</taxon>
        <taxon>PACMAD clade</taxon>
        <taxon>Arundinoideae</taxon>
        <taxon>Arundineae</taxon>
        <taxon>Arundo</taxon>
    </lineage>
</organism>